<protein>
    <submittedName>
        <fullName evidence="2">Uncharacterized protein</fullName>
    </submittedName>
</protein>
<dbReference type="Proteomes" id="UP001500390">
    <property type="component" value="Unassembled WGS sequence"/>
</dbReference>
<proteinExistence type="predicted"/>
<name>A0ABP8JGY5_9MICO</name>
<gene>
    <name evidence="2" type="ORF">GCM10023153_07380</name>
</gene>
<organism evidence="2 3">
    <name type="scientific">Ornithinibacter aureus</name>
    <dbReference type="NCBI Taxonomy" id="622664"/>
    <lineage>
        <taxon>Bacteria</taxon>
        <taxon>Bacillati</taxon>
        <taxon>Actinomycetota</taxon>
        <taxon>Actinomycetes</taxon>
        <taxon>Micrococcales</taxon>
        <taxon>Intrasporangiaceae</taxon>
        <taxon>Ornithinibacter</taxon>
    </lineage>
</organism>
<comment type="caution">
    <text evidence="2">The sequence shown here is derived from an EMBL/GenBank/DDBJ whole genome shotgun (WGS) entry which is preliminary data.</text>
</comment>
<evidence type="ECO:0000313" key="3">
    <source>
        <dbReference type="Proteomes" id="UP001500390"/>
    </source>
</evidence>
<reference evidence="3" key="1">
    <citation type="journal article" date="2019" name="Int. J. Syst. Evol. Microbiol.">
        <title>The Global Catalogue of Microorganisms (GCM) 10K type strain sequencing project: providing services to taxonomists for standard genome sequencing and annotation.</title>
        <authorList>
            <consortium name="The Broad Institute Genomics Platform"/>
            <consortium name="The Broad Institute Genome Sequencing Center for Infectious Disease"/>
            <person name="Wu L."/>
            <person name="Ma J."/>
        </authorList>
    </citation>
    <scope>NUCLEOTIDE SEQUENCE [LARGE SCALE GENOMIC DNA]</scope>
    <source>
        <strain evidence="3">JCM 17738</strain>
    </source>
</reference>
<feature type="region of interest" description="Disordered" evidence="1">
    <location>
        <begin position="42"/>
        <end position="68"/>
    </location>
</feature>
<evidence type="ECO:0000256" key="1">
    <source>
        <dbReference type="SAM" id="MobiDB-lite"/>
    </source>
</evidence>
<accession>A0ABP8JGY5</accession>
<dbReference type="EMBL" id="BAABFX010000013">
    <property type="protein sequence ID" value="GAA4390382.1"/>
    <property type="molecule type" value="Genomic_DNA"/>
</dbReference>
<keyword evidence="3" id="KW-1185">Reference proteome</keyword>
<evidence type="ECO:0000313" key="2">
    <source>
        <dbReference type="EMBL" id="GAA4390382.1"/>
    </source>
</evidence>
<sequence length="68" mass="7635">MVLIERTGRRDIEQSPCVVEMSRFVTRRTLTTAEPGIRAVRGAKTAEPQECGDRGFGERQQWGDDPVS</sequence>